<dbReference type="KEGG" id="vg:32878721"/>
<evidence type="ECO:0000313" key="2">
    <source>
        <dbReference type="Proteomes" id="UP000203064"/>
    </source>
</evidence>
<keyword evidence="2" id="KW-1185">Reference proteome</keyword>
<sequence>MSFLLNLGDLGTFFSDELTALENFANFLSSDFINFFSAVVNDIENVVSFLGQAISDIPTFMQKIANNFLTILQNFVQTAIPVVSGFLTFLEQQIINVFQDLSSLASTFINDAYSFLQGVVNAFANLISTIVQDFLNNFGQNMKHISSAISQVTQFLTPFIAPVTLGKFLPAIIDKLAEILPEVEIDLAPVGLGGKIPINFGEIVKAFAETSVDFLNEVRQEIQTTLKEFIKEPFISDFKITAREIFNEIGLGDLPFADPPFTQIAKWVGSRSFSEIKDHLRETIYLTGFPAWFTDAYLESPVDDFIPRNPLFRPVNIRDVILASQYGILDFSAVSQYAENNLITPKTAKLMYQNETARLLQRAVEEGIRQFIVSPEKAYQEIIQNVNLAGKDLFLKVFSLEYNYAVQRIVRQFLRSLLSRALTNFGRPYIDLKFLESTVQKLFKELNYPEEVQNVFNIMIEQSQIVYTNQLLLSQLEQITKLGIFDEKKVKAELKANNFNEQIALTILQYELQYVQLQYILKELQFKLQNYIISTKDAENQLKKLGFDSSIISEIIFEYQTAPLTKYQISQIESLARKGYLSVDEIKKQLHSLGVIKEFEDIFINYTSQEIQISTTLSIVKEQLRNFLIDSKTVENELKVLKINDYLINEIIQEEYNINIAKLQLSYLETLAKNLYYDQAQLSNELSKILKDKTAIDLYVQRFYYEYVFPKIVNYYVSLARHGIIGNIKNLPKEIVDYEINPQIQIFQLTTELEYIKSLLKDLQITPTNAENELIKLGMQKDLANLFVQTYIPTLYSLHTIIGNIVNGQLFKVGKVPVNLGNAESQLRQLGIPESQIKILLEQYASSFGLEIWRKYLPSLSVIETAIKYNYPEKQLIDYSFIPSEFLNLYSNLYQYELIGQYVQSLKTDYVQLLVYGVQNIQLESIMKQYGINEVLLGVLKLSAQIKKILTAYQELYLTPSKALSISEYVSNPTQLLQKVFSEFQVPSDLQNTYLEYAINRRVRTYVSEIISTISLLFEKGKIDLGTAQSYLQQLQKYGLTNDEIQLIILNWQLRSNLSSS</sequence>
<organism evidence="1 2">
    <name type="scientific">Sulfolobus islandicus rod-shaped virus 10</name>
    <dbReference type="NCBI Taxonomy" id="1983545"/>
    <lineage>
        <taxon>Viruses</taxon>
        <taxon>Adnaviria</taxon>
        <taxon>Zilligvirae</taxon>
        <taxon>Taleaviricota</taxon>
        <taxon>Tokiviricetes</taxon>
        <taxon>Ligamenvirales</taxon>
        <taxon>Rudiviridae</taxon>
        <taxon>Usarudivirus</taxon>
        <taxon>Usarudivirus acidum</taxon>
        <taxon>Usarudivirus SIRV10</taxon>
    </lineage>
</organism>
<name>A0A1X9SJV3_9VIRU</name>
<proteinExistence type="predicted"/>
<evidence type="ECO:0000313" key="1">
    <source>
        <dbReference type="EMBL" id="ARQ96500.1"/>
    </source>
</evidence>
<reference evidence="1 2" key="1">
    <citation type="journal article" date="2017" name="Viruses">
        <title>Differentiation and structure in Sulfolobus islandicus rod-shaped virus populations.</title>
        <authorList>
            <person name="Bautista M.A."/>
            <person name="Black J.A."/>
            <person name="Youngblut N.D."/>
            <person name="Whitaker R.J."/>
        </authorList>
    </citation>
    <scope>NUCLEOTIDE SEQUENCE [LARGE SCALE GENOMIC DNA]</scope>
</reference>
<dbReference type="GeneID" id="32878721"/>
<dbReference type="RefSeq" id="YP_009362817.1">
    <property type="nucleotide sequence ID" value="NC_034625.1"/>
</dbReference>
<dbReference type="OrthoDB" id="76at10239"/>
<dbReference type="EMBL" id="KY744230">
    <property type="protein sequence ID" value="ARQ96500.1"/>
    <property type="molecule type" value="Genomic_DNA"/>
</dbReference>
<protein>
    <submittedName>
        <fullName evidence="1">Uncharacterized protein</fullName>
    </submittedName>
</protein>
<dbReference type="InterPro" id="IPR016024">
    <property type="entry name" value="ARM-type_fold"/>
</dbReference>
<accession>A0A1X9SJV3</accession>
<dbReference type="Proteomes" id="UP000203064">
    <property type="component" value="Segment"/>
</dbReference>
<dbReference type="SUPFAM" id="SSF48371">
    <property type="entry name" value="ARM repeat"/>
    <property type="match status" value="1"/>
</dbReference>